<gene>
    <name evidence="1" type="ORF">BDK88_2144</name>
</gene>
<protein>
    <submittedName>
        <fullName evidence="1">Uncharacterized protein</fullName>
    </submittedName>
</protein>
<organism evidence="1 2">
    <name type="scientific">Natrinema hispanicum</name>
    <dbReference type="NCBI Taxonomy" id="392421"/>
    <lineage>
        <taxon>Archaea</taxon>
        <taxon>Methanobacteriati</taxon>
        <taxon>Methanobacteriota</taxon>
        <taxon>Stenosarchaea group</taxon>
        <taxon>Halobacteria</taxon>
        <taxon>Halobacteriales</taxon>
        <taxon>Natrialbaceae</taxon>
        <taxon>Natrinema</taxon>
    </lineage>
</organism>
<sequence>MTNERRVTITLEFEYPITPGDLERAYCEILEQAEEGR</sequence>
<name>A0A482YDE0_9EURY</name>
<proteinExistence type="predicted"/>
<dbReference type="AlphaFoldDB" id="A0A482YDE0"/>
<reference evidence="1 2" key="1">
    <citation type="submission" date="2019-02" db="EMBL/GenBank/DDBJ databases">
        <title>Genomic Encyclopedia of Archaeal and Bacterial Type Strains, Phase II (KMG-II): from individual species to whole genera.</title>
        <authorList>
            <person name="Goeker M."/>
        </authorList>
    </citation>
    <scope>NUCLEOTIDE SEQUENCE [LARGE SCALE GENOMIC DNA]</scope>
    <source>
        <strain evidence="1 2">DSM 18328</strain>
    </source>
</reference>
<evidence type="ECO:0000313" key="2">
    <source>
        <dbReference type="Proteomes" id="UP000291097"/>
    </source>
</evidence>
<dbReference type="EMBL" id="SHMP01000004">
    <property type="protein sequence ID" value="RZV10930.1"/>
    <property type="molecule type" value="Genomic_DNA"/>
</dbReference>
<accession>A0A482YDE0</accession>
<evidence type="ECO:0000313" key="1">
    <source>
        <dbReference type="EMBL" id="RZV10930.1"/>
    </source>
</evidence>
<dbReference type="Proteomes" id="UP000291097">
    <property type="component" value="Unassembled WGS sequence"/>
</dbReference>
<comment type="caution">
    <text evidence="1">The sequence shown here is derived from an EMBL/GenBank/DDBJ whole genome shotgun (WGS) entry which is preliminary data.</text>
</comment>